<sequence length="71" mass="8066">MPAFYLDDVQPRQRSNVSSAFIHIPTQNIKSRVFETFALARTAESTPVLRQCTDQMYQAQTVFPALSKAMD</sequence>
<keyword evidence="2" id="KW-1185">Reference proteome</keyword>
<protein>
    <submittedName>
        <fullName evidence="1">Uncharacterized protein</fullName>
    </submittedName>
</protein>
<evidence type="ECO:0000313" key="2">
    <source>
        <dbReference type="Proteomes" id="UP000078576"/>
    </source>
</evidence>
<reference evidence="2" key="1">
    <citation type="submission" date="2014-12" db="EMBL/GenBank/DDBJ databases">
        <title>Genome Sequence of Valsa Canker Pathogens Uncovers a Specific Adaption of Colonization on Woody Bark.</title>
        <authorList>
            <person name="Yin Z."/>
            <person name="Liu H."/>
            <person name="Gao X."/>
            <person name="Li Z."/>
            <person name="Song N."/>
            <person name="Ke X."/>
            <person name="Dai Q."/>
            <person name="Wu Y."/>
            <person name="Sun Y."/>
            <person name="Xu J.-R."/>
            <person name="Kang Z.K."/>
            <person name="Wang L."/>
            <person name="Huang L."/>
        </authorList>
    </citation>
    <scope>NUCLEOTIDE SEQUENCE [LARGE SCALE GENOMIC DNA]</scope>
    <source>
        <strain evidence="2">SXYL134</strain>
    </source>
</reference>
<proteinExistence type="predicted"/>
<dbReference type="Proteomes" id="UP000078576">
    <property type="component" value="Unassembled WGS sequence"/>
</dbReference>
<dbReference type="EMBL" id="KN714765">
    <property type="protein sequence ID" value="KUI61022.1"/>
    <property type="molecule type" value="Genomic_DNA"/>
</dbReference>
<dbReference type="AlphaFoldDB" id="A0A194VAG8"/>
<name>A0A194VAG8_CYTMA</name>
<accession>A0A194VAG8</accession>
<organism evidence="1 2">
    <name type="scientific">Cytospora mali</name>
    <name type="common">Apple Valsa canker fungus</name>
    <name type="synonym">Valsa mali</name>
    <dbReference type="NCBI Taxonomy" id="578113"/>
    <lineage>
        <taxon>Eukaryota</taxon>
        <taxon>Fungi</taxon>
        <taxon>Dikarya</taxon>
        <taxon>Ascomycota</taxon>
        <taxon>Pezizomycotina</taxon>
        <taxon>Sordariomycetes</taxon>
        <taxon>Sordariomycetidae</taxon>
        <taxon>Diaporthales</taxon>
        <taxon>Cytosporaceae</taxon>
        <taxon>Cytospora</taxon>
    </lineage>
</organism>
<evidence type="ECO:0000313" key="1">
    <source>
        <dbReference type="EMBL" id="KUI61022.1"/>
    </source>
</evidence>
<gene>
    <name evidence="1" type="ORF">VP1G_11276</name>
</gene>